<proteinExistence type="predicted"/>
<keyword evidence="2" id="KW-1185">Reference proteome</keyword>
<organism evidence="1 2">
    <name type="scientific">Lactobacillus amylolyticus DSM 11664</name>
    <dbReference type="NCBI Taxonomy" id="585524"/>
    <lineage>
        <taxon>Bacteria</taxon>
        <taxon>Bacillati</taxon>
        <taxon>Bacillota</taxon>
        <taxon>Bacilli</taxon>
        <taxon>Lactobacillales</taxon>
        <taxon>Lactobacillaceae</taxon>
        <taxon>Lactobacillus</taxon>
    </lineage>
</organism>
<evidence type="ECO:0000313" key="2">
    <source>
        <dbReference type="Proteomes" id="UP000004069"/>
    </source>
</evidence>
<dbReference type="AlphaFoldDB" id="D4YRC2"/>
<gene>
    <name evidence="1" type="ORF">HMPREF0493_0050</name>
</gene>
<dbReference type="OrthoDB" id="2328245at2"/>
<protein>
    <submittedName>
        <fullName evidence="1">Uncharacterized protein</fullName>
    </submittedName>
</protein>
<dbReference type="RefSeq" id="WP_006351204.1">
    <property type="nucleotide sequence ID" value="NZ_ADNY01000001.1"/>
</dbReference>
<evidence type="ECO:0000313" key="1">
    <source>
        <dbReference type="EMBL" id="EFG56353.1"/>
    </source>
</evidence>
<dbReference type="PATRIC" id="fig|585524.9.peg.1509"/>
<sequence length="68" mass="8087">MYNSQLFGITDYARCLNPLSYFHDGWDLGLTRTTHKYINKHGYPCNNWYRNVGTWMNPVAMIEKNLNK</sequence>
<dbReference type="EMBL" id="ADNY01000001">
    <property type="protein sequence ID" value="EFG56353.1"/>
    <property type="molecule type" value="Genomic_DNA"/>
</dbReference>
<dbReference type="STRING" id="83683.B1745_03265"/>
<name>D4YRC2_9LACO</name>
<reference evidence="1 2" key="1">
    <citation type="submission" date="2010-04" db="EMBL/GenBank/DDBJ databases">
        <authorList>
            <person name="Muzny D."/>
            <person name="Qin X."/>
            <person name="Deng J."/>
            <person name="Jiang H."/>
            <person name="Liu Y."/>
            <person name="Qu J."/>
            <person name="Song X.-Z."/>
            <person name="Zhang L."/>
            <person name="Thornton R."/>
            <person name="Coyle M."/>
            <person name="Francisco L."/>
            <person name="Jackson L."/>
            <person name="Javaid M."/>
            <person name="Korchina V."/>
            <person name="Kovar C."/>
            <person name="Mata R."/>
            <person name="Mathew T."/>
            <person name="Ngo R."/>
            <person name="Nguyen L."/>
            <person name="Nguyen N."/>
            <person name="Okwuonu G."/>
            <person name="Ongeri F."/>
            <person name="Pham C."/>
            <person name="Simmons D."/>
            <person name="Wilczek-Boney K."/>
            <person name="Hale W."/>
            <person name="Jakkamsetti A."/>
            <person name="Pham P."/>
            <person name="Ruth R."/>
            <person name="San Lucas F."/>
            <person name="Warren J."/>
            <person name="Zhang J."/>
            <person name="Zhao Z."/>
            <person name="Zhou C."/>
            <person name="Zhu D."/>
            <person name="Lee S."/>
            <person name="Bess C."/>
            <person name="Blankenburg K."/>
            <person name="Forbes L."/>
            <person name="Fu Q."/>
            <person name="Gubbala S."/>
            <person name="Hirani K."/>
            <person name="Jayaseelan J.C."/>
            <person name="Lara F."/>
            <person name="Munidasa M."/>
            <person name="Palculict T."/>
            <person name="Patil S."/>
            <person name="Pu L.-L."/>
            <person name="Saada N."/>
            <person name="Tang L."/>
            <person name="Weissenberger G."/>
            <person name="Zhu Y."/>
            <person name="Hemphill L."/>
            <person name="Shang Y."/>
            <person name="Youmans B."/>
            <person name="Ayvaz T."/>
            <person name="Ross M."/>
            <person name="Santibanez J."/>
            <person name="Aqrawi P."/>
            <person name="Gross S."/>
            <person name="Joshi V."/>
            <person name="Fowler G."/>
            <person name="Nazareth L."/>
            <person name="Reid J."/>
            <person name="Worley K."/>
            <person name="Petrosino J."/>
            <person name="Highlander S."/>
            <person name="Gibbs R."/>
        </authorList>
    </citation>
    <scope>NUCLEOTIDE SEQUENCE [LARGE SCALE GENOMIC DNA]</scope>
    <source>
        <strain evidence="1 2">DSM 11664</strain>
    </source>
</reference>
<dbReference type="Proteomes" id="UP000004069">
    <property type="component" value="Unassembled WGS sequence"/>
</dbReference>
<comment type="caution">
    <text evidence="1">The sequence shown here is derived from an EMBL/GenBank/DDBJ whole genome shotgun (WGS) entry which is preliminary data.</text>
</comment>
<accession>D4YRC2</accession>